<keyword evidence="6" id="KW-1185">Reference proteome</keyword>
<protein>
    <recommendedName>
        <fullName evidence="4">Kinase</fullName>
        <ecNumber evidence="4">2.7.-.-</ecNumber>
    </recommendedName>
</protein>
<dbReference type="InterPro" id="IPR005522">
    <property type="entry name" value="IPK"/>
</dbReference>
<dbReference type="PANTHER" id="PTHR12400:SF21">
    <property type="entry name" value="KINASE"/>
    <property type="match status" value="1"/>
</dbReference>
<keyword evidence="2 4" id="KW-0808">Transferase</keyword>
<keyword evidence="3 4" id="KW-0418">Kinase</keyword>
<reference evidence="5 6" key="1">
    <citation type="submission" date="2023-04" db="EMBL/GenBank/DDBJ databases">
        <title>Genome of Basidiobolus ranarum AG-B5.</title>
        <authorList>
            <person name="Stajich J.E."/>
            <person name="Carter-House D."/>
            <person name="Gryganskyi A."/>
        </authorList>
    </citation>
    <scope>NUCLEOTIDE SEQUENCE [LARGE SCALE GENOMIC DNA]</scope>
    <source>
        <strain evidence="5 6">AG-B5</strain>
    </source>
</reference>
<name>A0ABR2X197_9FUNG</name>
<comment type="similarity">
    <text evidence="1 4">Belongs to the inositol phosphokinase (IPK) family.</text>
</comment>
<dbReference type="InterPro" id="IPR038286">
    <property type="entry name" value="IPK_sf"/>
</dbReference>
<dbReference type="Gene3D" id="3.30.470.160">
    <property type="entry name" value="Inositol polyphosphate kinase"/>
    <property type="match status" value="1"/>
</dbReference>
<dbReference type="Pfam" id="PF03770">
    <property type="entry name" value="IPK"/>
    <property type="match status" value="1"/>
</dbReference>
<sequence length="306" mass="34332">MNTPQSANPHTADARTFEHQVAGHGGIYSIGGGLIAKPNCETERIFYEQSVTFPEFQNFLAKFYGTLRLATSSERAMLENAQANEAIIQNPITLSNSEQDCICIEDISSGFRKPCILDIKLGTRLYDDDATSEKKARAIANAEKTTSGSSGIRICGLKVYDRISKEYIEYPREFGRKLQEDGLLDAISKFFPPTFDAQYRLDIMDGFLSELKEYLSVVENLELRLYSSSILFVYEGDPSGESPSNGEGDASDESDNEGHLFDFRVIDFAHSKWELGGGIDEQYLFGLRNTLELFEKLRDSLMQENL</sequence>
<proteinExistence type="inferred from homology"/>
<evidence type="ECO:0000256" key="2">
    <source>
        <dbReference type="ARBA" id="ARBA00022679"/>
    </source>
</evidence>
<evidence type="ECO:0000256" key="4">
    <source>
        <dbReference type="RuleBase" id="RU363090"/>
    </source>
</evidence>
<dbReference type="EMBL" id="JASJQH010000072">
    <property type="protein sequence ID" value="KAK9767534.1"/>
    <property type="molecule type" value="Genomic_DNA"/>
</dbReference>
<evidence type="ECO:0000313" key="6">
    <source>
        <dbReference type="Proteomes" id="UP001479436"/>
    </source>
</evidence>
<organism evidence="5 6">
    <name type="scientific">Basidiobolus ranarum</name>
    <dbReference type="NCBI Taxonomy" id="34480"/>
    <lineage>
        <taxon>Eukaryota</taxon>
        <taxon>Fungi</taxon>
        <taxon>Fungi incertae sedis</taxon>
        <taxon>Zoopagomycota</taxon>
        <taxon>Entomophthoromycotina</taxon>
        <taxon>Basidiobolomycetes</taxon>
        <taxon>Basidiobolales</taxon>
        <taxon>Basidiobolaceae</taxon>
        <taxon>Basidiobolus</taxon>
    </lineage>
</organism>
<gene>
    <name evidence="5" type="ORF">K7432_002634</name>
</gene>
<evidence type="ECO:0000256" key="1">
    <source>
        <dbReference type="ARBA" id="ARBA00007374"/>
    </source>
</evidence>
<dbReference type="EC" id="2.7.-.-" evidence="4"/>
<accession>A0ABR2X197</accession>
<dbReference type="SUPFAM" id="SSF56104">
    <property type="entry name" value="SAICAR synthase-like"/>
    <property type="match status" value="1"/>
</dbReference>
<dbReference type="Proteomes" id="UP001479436">
    <property type="component" value="Unassembled WGS sequence"/>
</dbReference>
<comment type="caution">
    <text evidence="5">The sequence shown here is derived from an EMBL/GenBank/DDBJ whole genome shotgun (WGS) entry which is preliminary data.</text>
</comment>
<dbReference type="PANTHER" id="PTHR12400">
    <property type="entry name" value="INOSITOL POLYPHOSPHATE KINASE"/>
    <property type="match status" value="1"/>
</dbReference>
<evidence type="ECO:0000313" key="5">
    <source>
        <dbReference type="EMBL" id="KAK9767534.1"/>
    </source>
</evidence>
<evidence type="ECO:0000256" key="3">
    <source>
        <dbReference type="ARBA" id="ARBA00022777"/>
    </source>
</evidence>